<organism evidence="1 2">
    <name type="scientific">Rheinheimera pacifica</name>
    <dbReference type="NCBI Taxonomy" id="173990"/>
    <lineage>
        <taxon>Bacteria</taxon>
        <taxon>Pseudomonadati</taxon>
        <taxon>Pseudomonadota</taxon>
        <taxon>Gammaproteobacteria</taxon>
        <taxon>Chromatiales</taxon>
        <taxon>Chromatiaceae</taxon>
        <taxon>Rheinheimera</taxon>
    </lineage>
</organism>
<dbReference type="AlphaFoldDB" id="A0A1H6NHF2"/>
<reference evidence="2" key="1">
    <citation type="submission" date="2016-10" db="EMBL/GenBank/DDBJ databases">
        <authorList>
            <person name="Varghese N."/>
            <person name="Submissions S."/>
        </authorList>
    </citation>
    <scope>NUCLEOTIDE SEQUENCE [LARGE SCALE GENOMIC DNA]</scope>
    <source>
        <strain evidence="2">DSM 17616</strain>
    </source>
</reference>
<protein>
    <submittedName>
        <fullName evidence="1">Uncharacterized protein</fullName>
    </submittedName>
</protein>
<evidence type="ECO:0000313" key="1">
    <source>
        <dbReference type="EMBL" id="SEI11440.1"/>
    </source>
</evidence>
<accession>A0A1H6NHF2</accession>
<dbReference type="Proteomes" id="UP000199371">
    <property type="component" value="Unassembled WGS sequence"/>
</dbReference>
<keyword evidence="2" id="KW-1185">Reference proteome</keyword>
<gene>
    <name evidence="1" type="ORF">SAMN05660691_03824</name>
</gene>
<evidence type="ECO:0000313" key="2">
    <source>
        <dbReference type="Proteomes" id="UP000199371"/>
    </source>
</evidence>
<dbReference type="STRING" id="173990.SAMN05660691_03824"/>
<sequence length="60" mass="6769">MADETQQITCPSCHRKFELTEHNADGIPTENEHYECPYKGCDYSASQRSAGSFSTKRLAK</sequence>
<proteinExistence type="predicted"/>
<name>A0A1H6NHF2_9GAMM</name>
<dbReference type="EMBL" id="FNXF01000021">
    <property type="protein sequence ID" value="SEI11440.1"/>
    <property type="molecule type" value="Genomic_DNA"/>
</dbReference>